<evidence type="ECO:0000313" key="2">
    <source>
        <dbReference type="EMBL" id="GDZ95249.1"/>
    </source>
</evidence>
<evidence type="ECO:0000259" key="1">
    <source>
        <dbReference type="SMART" id="SM00465"/>
    </source>
</evidence>
<comment type="caution">
    <text evidence="2">The sequence shown here is derived from an EMBL/GenBank/DDBJ whole genome shotgun (WGS) entry which is preliminary data.</text>
</comment>
<dbReference type="Proteomes" id="UP000299794">
    <property type="component" value="Unassembled WGS sequence"/>
</dbReference>
<dbReference type="Gene3D" id="3.40.1440.10">
    <property type="entry name" value="GIY-YIG endonuclease"/>
    <property type="match status" value="1"/>
</dbReference>
<dbReference type="InterPro" id="IPR000305">
    <property type="entry name" value="GIY-YIG_endonuc"/>
</dbReference>
<dbReference type="RefSeq" id="WP_026785305.1">
    <property type="nucleotide sequence ID" value="NZ_BJCD01000054.1"/>
</dbReference>
<name>A0A4V0XUW4_PLAAG</name>
<reference evidence="3" key="1">
    <citation type="submission" date="2019-02" db="EMBL/GenBank/DDBJ databases">
        <title>Draft genome sequence of Planktothrix agardhii NIES-905.</title>
        <authorList>
            <person name="Yamaguchi H."/>
            <person name="Suzuki S."/>
            <person name="Kawachi M."/>
        </authorList>
    </citation>
    <scope>NUCLEOTIDE SEQUENCE [LARGE SCALE GENOMIC DNA]</scope>
    <source>
        <strain evidence="3">CCAP 1459/11A</strain>
    </source>
</reference>
<sequence length="206" mass="23743">MSPQHKIPRQPGIYGIINQLTKKFYIGQTTNLYNAYKNHARAFENNGNPGNLSLVKDVIKYGKENFVFQVFEIIPSEEIVDNQYLNDLKDIYLTCVDFGVYNHSHRKRLKAKGIHFTFDQETGLYSWSRNPDTENTKKVNPDQIPSQLVEKQKKLELPITPEAREKLVNSLQTSKGGWTRKDLEIIGVDWPPPSGWKAAFIKYGEN</sequence>
<organism evidence="2 3">
    <name type="scientific">Planktothrix agardhii CCAP 1459/11A</name>
    <dbReference type="NCBI Taxonomy" id="282420"/>
    <lineage>
        <taxon>Bacteria</taxon>
        <taxon>Bacillati</taxon>
        <taxon>Cyanobacteriota</taxon>
        <taxon>Cyanophyceae</taxon>
        <taxon>Oscillatoriophycideae</taxon>
        <taxon>Oscillatoriales</taxon>
        <taxon>Microcoleaceae</taxon>
        <taxon>Planktothrix</taxon>
    </lineage>
</organism>
<accession>A0A4V0XUW4</accession>
<evidence type="ECO:0000313" key="3">
    <source>
        <dbReference type="Proteomes" id="UP000299794"/>
    </source>
</evidence>
<dbReference type="Pfam" id="PF01541">
    <property type="entry name" value="GIY-YIG"/>
    <property type="match status" value="1"/>
</dbReference>
<protein>
    <recommendedName>
        <fullName evidence="1">GIY-YIG domain-containing protein</fullName>
    </recommendedName>
</protein>
<dbReference type="SMART" id="SM00465">
    <property type="entry name" value="GIYc"/>
    <property type="match status" value="1"/>
</dbReference>
<dbReference type="EMBL" id="BJCD01000054">
    <property type="protein sequence ID" value="GDZ95249.1"/>
    <property type="molecule type" value="Genomic_DNA"/>
</dbReference>
<feature type="domain" description="GIY-YIG" evidence="1">
    <location>
        <begin position="10"/>
        <end position="98"/>
    </location>
</feature>
<dbReference type="SUPFAM" id="SSF82771">
    <property type="entry name" value="GIY-YIG endonuclease"/>
    <property type="match status" value="1"/>
</dbReference>
<dbReference type="AlphaFoldDB" id="A0A4V0XUW4"/>
<dbReference type="InterPro" id="IPR035901">
    <property type="entry name" value="GIY-YIG_endonuc_sf"/>
</dbReference>
<gene>
    <name evidence="2" type="ORF">PA905_34890</name>
</gene>
<proteinExistence type="predicted"/>